<evidence type="ECO:0000256" key="9">
    <source>
        <dbReference type="ARBA" id="ARBA00023002"/>
    </source>
</evidence>
<evidence type="ECO:0000313" key="16">
    <source>
        <dbReference type="EMBL" id="MBB3094306.1"/>
    </source>
</evidence>
<evidence type="ECO:0000256" key="8">
    <source>
        <dbReference type="ARBA" id="ARBA00022857"/>
    </source>
</evidence>
<dbReference type="InterPro" id="IPR036188">
    <property type="entry name" value="FAD/NAD-bd_sf"/>
</dbReference>
<dbReference type="Proteomes" id="UP000590749">
    <property type="component" value="Unassembled WGS sequence"/>
</dbReference>
<organism evidence="16 17">
    <name type="scientific">Actinoplanes campanulatus</name>
    <dbReference type="NCBI Taxonomy" id="113559"/>
    <lineage>
        <taxon>Bacteria</taxon>
        <taxon>Bacillati</taxon>
        <taxon>Actinomycetota</taxon>
        <taxon>Actinomycetes</taxon>
        <taxon>Micromonosporales</taxon>
        <taxon>Micromonosporaceae</taxon>
        <taxon>Actinoplanes</taxon>
    </lineage>
</organism>
<dbReference type="Gene3D" id="3.50.50.60">
    <property type="entry name" value="FAD/NAD(P)-binding domain"/>
    <property type="match status" value="1"/>
</dbReference>
<evidence type="ECO:0000256" key="7">
    <source>
        <dbReference type="ARBA" id="ARBA00022827"/>
    </source>
</evidence>
<dbReference type="PANTHER" id="PTHR42802:SF1">
    <property type="entry name" value="L-ORNITHINE N(5)-MONOOXYGENASE"/>
    <property type="match status" value="1"/>
</dbReference>
<comment type="pathway">
    <text evidence="2">Siderophore biosynthesis.</text>
</comment>
<dbReference type="SUPFAM" id="SSF51905">
    <property type="entry name" value="FAD/NAD(P)-binding domain"/>
    <property type="match status" value="1"/>
</dbReference>
<comment type="catalytic activity">
    <reaction evidence="15">
        <text>L-lysine + NADPH + O2 = N(6)-hydroxy-L-lysine + NADP(+) + H2O</text>
        <dbReference type="Rhea" id="RHEA:23228"/>
        <dbReference type="ChEBI" id="CHEBI:15377"/>
        <dbReference type="ChEBI" id="CHEBI:15379"/>
        <dbReference type="ChEBI" id="CHEBI:32551"/>
        <dbReference type="ChEBI" id="CHEBI:57783"/>
        <dbReference type="ChEBI" id="CHEBI:57820"/>
        <dbReference type="ChEBI" id="CHEBI:58349"/>
        <dbReference type="EC" id="1.14.13.59"/>
    </reaction>
</comment>
<keyword evidence="17" id="KW-1185">Reference proteome</keyword>
<evidence type="ECO:0000313" key="17">
    <source>
        <dbReference type="Proteomes" id="UP000590749"/>
    </source>
</evidence>
<protein>
    <recommendedName>
        <fullName evidence="5">L-lysine N6-monooxygenase MbtG</fullName>
        <ecNumber evidence="4">1.14.13.59</ecNumber>
    </recommendedName>
    <alternativeName>
        <fullName evidence="14">Lysine 6-N-hydroxylase</fullName>
    </alternativeName>
    <alternativeName>
        <fullName evidence="13">Lysine N6-hydroxylase</fullName>
    </alternativeName>
    <alternativeName>
        <fullName evidence="11">Lysine-N-oxygenase</fullName>
    </alternativeName>
    <alternativeName>
        <fullName evidence="12">Mycobactin synthase protein G</fullName>
    </alternativeName>
</protein>
<evidence type="ECO:0000256" key="11">
    <source>
        <dbReference type="ARBA" id="ARBA00029939"/>
    </source>
</evidence>
<evidence type="ECO:0000256" key="14">
    <source>
        <dbReference type="ARBA" id="ARBA00032738"/>
    </source>
</evidence>
<sequence length="429" mass="48102">MSESTYDLVGIGFGPANLSVAIAAEEAGQPVRAVFFDRKPEFSWHEGLMFAGAEMQVSFLKDLITMRNPRSDYSFLSYLADRERLAKFVNLRTFYPTRTEFNDYYRWVAARFADRVHWGTEVVAVHPVAGAADDVELLDVVVRDLADGTERTVRTRNLIIAPGGQPHLPAGVQAGPRVFHASETAHRLDESYTDTAAPYRFAIVGAGQTAADVFLHLRRTYPNARIDQVIRGFALRPEDDTHFINEFFDPAMPGWFYGQREEFRGEVLDTYGLAAHTGVSYDLIPTIYREHYEDLVTGSQAVTLHRWSELTAAENGPDKATAHLRRRDTGDTTTLDADAIILATGYRYPMPVPVLHDVQRHLTMAQPDRYALRRTYDIEATPRFRPKIFLQGYGEATHGFSEVLLSLMPFRAAEIVDAAMAGAPIPVEA</sequence>
<dbReference type="RefSeq" id="WP_183218601.1">
    <property type="nucleotide sequence ID" value="NZ_BMPW01000008.1"/>
</dbReference>
<dbReference type="EMBL" id="JACHXF010000003">
    <property type="protein sequence ID" value="MBB3094306.1"/>
    <property type="molecule type" value="Genomic_DNA"/>
</dbReference>
<keyword evidence="10" id="KW-0503">Monooxygenase</keyword>
<evidence type="ECO:0000256" key="4">
    <source>
        <dbReference type="ARBA" id="ARBA00013076"/>
    </source>
</evidence>
<dbReference type="GO" id="GO:0006879">
    <property type="term" value="P:intracellular iron ion homeostasis"/>
    <property type="evidence" value="ECO:0007669"/>
    <property type="project" value="TreeGrafter"/>
</dbReference>
<gene>
    <name evidence="16" type="ORF">FHR83_001958</name>
</gene>
<keyword evidence="8" id="KW-0521">NADP</keyword>
<comment type="similarity">
    <text evidence="3">Belongs to the lysine N(6)-hydroxylase/L-ornithine N(5)-oxygenase family.</text>
</comment>
<proteinExistence type="inferred from homology"/>
<evidence type="ECO:0000256" key="13">
    <source>
        <dbReference type="ARBA" id="ARBA00032493"/>
    </source>
</evidence>
<keyword evidence="6" id="KW-0285">Flavoprotein</keyword>
<evidence type="ECO:0000256" key="12">
    <source>
        <dbReference type="ARBA" id="ARBA00031158"/>
    </source>
</evidence>
<evidence type="ECO:0000256" key="15">
    <source>
        <dbReference type="ARBA" id="ARBA00048407"/>
    </source>
</evidence>
<reference evidence="16 17" key="1">
    <citation type="submission" date="2020-08" db="EMBL/GenBank/DDBJ databases">
        <title>Genomic Encyclopedia of Type Strains, Phase III (KMG-III): the genomes of soil and plant-associated and newly described type strains.</title>
        <authorList>
            <person name="Whitman W."/>
        </authorList>
    </citation>
    <scope>NUCLEOTIDE SEQUENCE [LARGE SCALE GENOMIC DNA]</scope>
    <source>
        <strain evidence="16 17">CECT 3287</strain>
    </source>
</reference>
<evidence type="ECO:0000256" key="10">
    <source>
        <dbReference type="ARBA" id="ARBA00023033"/>
    </source>
</evidence>
<evidence type="ECO:0000256" key="2">
    <source>
        <dbReference type="ARBA" id="ARBA00004924"/>
    </source>
</evidence>
<evidence type="ECO:0000256" key="5">
    <source>
        <dbReference type="ARBA" id="ARBA00016406"/>
    </source>
</evidence>
<evidence type="ECO:0000256" key="6">
    <source>
        <dbReference type="ARBA" id="ARBA00022630"/>
    </source>
</evidence>
<evidence type="ECO:0000256" key="3">
    <source>
        <dbReference type="ARBA" id="ARBA00007588"/>
    </source>
</evidence>
<comment type="caution">
    <text evidence="16">The sequence shown here is derived from an EMBL/GenBank/DDBJ whole genome shotgun (WGS) entry which is preliminary data.</text>
</comment>
<dbReference type="InterPro" id="IPR025700">
    <property type="entry name" value="Lys/Orn_oxygenase"/>
</dbReference>
<dbReference type="PRINTS" id="PR00368">
    <property type="entry name" value="FADPNR"/>
</dbReference>
<keyword evidence="7" id="KW-0274">FAD</keyword>
<dbReference type="Pfam" id="PF13434">
    <property type="entry name" value="Lys_Orn_oxgnase"/>
    <property type="match status" value="1"/>
</dbReference>
<dbReference type="PANTHER" id="PTHR42802">
    <property type="entry name" value="MONOOXYGENASE"/>
    <property type="match status" value="1"/>
</dbReference>
<dbReference type="GO" id="GO:0047091">
    <property type="term" value="F:L-lysine 6-monooxygenase (NADPH) activity"/>
    <property type="evidence" value="ECO:0007669"/>
    <property type="project" value="UniProtKB-EC"/>
</dbReference>
<evidence type="ECO:0000256" key="1">
    <source>
        <dbReference type="ARBA" id="ARBA00001974"/>
    </source>
</evidence>
<dbReference type="AlphaFoldDB" id="A0A7W5ADI8"/>
<accession>A0A7W5ADI8</accession>
<dbReference type="EC" id="1.14.13.59" evidence="4"/>
<name>A0A7W5ADI8_9ACTN</name>
<keyword evidence="9 16" id="KW-0560">Oxidoreductase</keyword>
<comment type="cofactor">
    <cofactor evidence="1">
        <name>FAD</name>
        <dbReference type="ChEBI" id="CHEBI:57692"/>
    </cofactor>
</comment>